<dbReference type="GO" id="GO:0005829">
    <property type="term" value="C:cytosol"/>
    <property type="evidence" value="ECO:0007669"/>
    <property type="project" value="TreeGrafter"/>
</dbReference>
<reference evidence="12 13" key="1">
    <citation type="submission" date="2019-12" db="EMBL/GenBank/DDBJ databases">
        <title>Corynebacterium sp. nov., isolated from feces of the Anser Albifrons in China.</title>
        <authorList>
            <person name="Liu Q."/>
        </authorList>
    </citation>
    <scope>NUCLEOTIDE SEQUENCE [LARGE SCALE GENOMIC DNA]</scope>
    <source>
        <strain evidence="12 13">23H37-10</strain>
    </source>
</reference>
<protein>
    <recommendedName>
        <fullName evidence="5">dihydropteroate synthase</fullName>
        <ecNumber evidence="5">2.5.1.15</ecNumber>
    </recommendedName>
</protein>
<feature type="compositionally biased region" description="Polar residues" evidence="10">
    <location>
        <begin position="283"/>
        <end position="299"/>
    </location>
</feature>
<comment type="pathway">
    <text evidence="3">Cofactor biosynthesis; tetrahydrofolate biosynthesis; 7,8-dihydrofolate from 2-amino-4-hydroxy-6-hydroxymethyl-7,8-dihydropteridine diphosphate and 4-aminobenzoate: step 1/2.</text>
</comment>
<dbReference type="EMBL" id="CP046883">
    <property type="protein sequence ID" value="QNH96854.1"/>
    <property type="molecule type" value="Genomic_DNA"/>
</dbReference>
<dbReference type="PANTHER" id="PTHR20941">
    <property type="entry name" value="FOLATE SYNTHESIS PROTEINS"/>
    <property type="match status" value="1"/>
</dbReference>
<dbReference type="GO" id="GO:0046654">
    <property type="term" value="P:tetrahydrofolate biosynthetic process"/>
    <property type="evidence" value="ECO:0007669"/>
    <property type="project" value="TreeGrafter"/>
</dbReference>
<feature type="domain" description="Pterin-binding" evidence="11">
    <location>
        <begin position="1"/>
        <end position="258"/>
    </location>
</feature>
<evidence type="ECO:0000313" key="12">
    <source>
        <dbReference type="EMBL" id="QNH96854.1"/>
    </source>
</evidence>
<dbReference type="AlphaFoldDB" id="A0A7G7YQT4"/>
<keyword evidence="9" id="KW-0289">Folate biosynthesis</keyword>
<comment type="similarity">
    <text evidence="4">Belongs to the DHPS family.</text>
</comment>
<feature type="region of interest" description="Disordered" evidence="10">
    <location>
        <begin position="270"/>
        <end position="299"/>
    </location>
</feature>
<keyword evidence="13" id="KW-1185">Reference proteome</keyword>
<dbReference type="GO" id="GO:0046872">
    <property type="term" value="F:metal ion binding"/>
    <property type="evidence" value="ECO:0007669"/>
    <property type="project" value="UniProtKB-KW"/>
</dbReference>
<proteinExistence type="inferred from homology"/>
<dbReference type="NCBIfam" id="TIGR01496">
    <property type="entry name" value="DHPS"/>
    <property type="match status" value="1"/>
</dbReference>
<evidence type="ECO:0000256" key="7">
    <source>
        <dbReference type="ARBA" id="ARBA00022723"/>
    </source>
</evidence>
<dbReference type="GO" id="GO:0046656">
    <property type="term" value="P:folic acid biosynthetic process"/>
    <property type="evidence" value="ECO:0007669"/>
    <property type="project" value="UniProtKB-KW"/>
</dbReference>
<comment type="cofactor">
    <cofactor evidence="2">
        <name>Mg(2+)</name>
        <dbReference type="ChEBI" id="CHEBI:18420"/>
    </cofactor>
</comment>
<evidence type="ECO:0000256" key="9">
    <source>
        <dbReference type="ARBA" id="ARBA00022909"/>
    </source>
</evidence>
<dbReference type="PANTHER" id="PTHR20941:SF1">
    <property type="entry name" value="FOLIC ACID SYNTHESIS PROTEIN FOL1"/>
    <property type="match status" value="1"/>
</dbReference>
<evidence type="ECO:0000256" key="2">
    <source>
        <dbReference type="ARBA" id="ARBA00001946"/>
    </source>
</evidence>
<dbReference type="EC" id="2.5.1.15" evidence="5"/>
<comment type="catalytic activity">
    <reaction evidence="1">
        <text>(7,8-dihydropterin-6-yl)methyl diphosphate + 4-aminobenzoate = 7,8-dihydropteroate + diphosphate</text>
        <dbReference type="Rhea" id="RHEA:19949"/>
        <dbReference type="ChEBI" id="CHEBI:17836"/>
        <dbReference type="ChEBI" id="CHEBI:17839"/>
        <dbReference type="ChEBI" id="CHEBI:33019"/>
        <dbReference type="ChEBI" id="CHEBI:72950"/>
        <dbReference type="EC" id="2.5.1.15"/>
    </reaction>
</comment>
<gene>
    <name evidence="12" type="primary">folP</name>
    <name evidence="12" type="ORF">GP473_01380</name>
</gene>
<dbReference type="SUPFAM" id="SSF51717">
    <property type="entry name" value="Dihydropteroate synthetase-like"/>
    <property type="match status" value="1"/>
</dbReference>
<keyword evidence="8" id="KW-0460">Magnesium</keyword>
<evidence type="ECO:0000256" key="5">
    <source>
        <dbReference type="ARBA" id="ARBA00012458"/>
    </source>
</evidence>
<dbReference type="InterPro" id="IPR045031">
    <property type="entry name" value="DHP_synth-like"/>
</dbReference>
<dbReference type="CDD" id="cd00739">
    <property type="entry name" value="DHPS"/>
    <property type="match status" value="1"/>
</dbReference>
<dbReference type="InterPro" id="IPR006390">
    <property type="entry name" value="DHP_synth_dom"/>
</dbReference>
<evidence type="ECO:0000256" key="10">
    <source>
        <dbReference type="SAM" id="MobiDB-lite"/>
    </source>
</evidence>
<evidence type="ECO:0000256" key="3">
    <source>
        <dbReference type="ARBA" id="ARBA00004763"/>
    </source>
</evidence>
<dbReference type="Proteomes" id="UP000515275">
    <property type="component" value="Chromosome"/>
</dbReference>
<evidence type="ECO:0000259" key="11">
    <source>
        <dbReference type="PROSITE" id="PS50972"/>
    </source>
</evidence>
<evidence type="ECO:0000256" key="4">
    <source>
        <dbReference type="ARBA" id="ARBA00009503"/>
    </source>
</evidence>
<name>A0A7G7YQT4_9CORY</name>
<organism evidence="12 13">
    <name type="scientific">Corynebacterium anserum</name>
    <dbReference type="NCBI Taxonomy" id="2684406"/>
    <lineage>
        <taxon>Bacteria</taxon>
        <taxon>Bacillati</taxon>
        <taxon>Actinomycetota</taxon>
        <taxon>Actinomycetes</taxon>
        <taxon>Mycobacteriales</taxon>
        <taxon>Corynebacteriaceae</taxon>
        <taxon>Corynebacterium</taxon>
    </lineage>
</organism>
<evidence type="ECO:0000256" key="1">
    <source>
        <dbReference type="ARBA" id="ARBA00000012"/>
    </source>
</evidence>
<keyword evidence="7" id="KW-0479">Metal-binding</keyword>
<evidence type="ECO:0000313" key="13">
    <source>
        <dbReference type="Proteomes" id="UP000515275"/>
    </source>
</evidence>
<dbReference type="GO" id="GO:0004156">
    <property type="term" value="F:dihydropteroate synthase activity"/>
    <property type="evidence" value="ECO:0007669"/>
    <property type="project" value="UniProtKB-EC"/>
</dbReference>
<dbReference type="Gene3D" id="3.20.20.20">
    <property type="entry name" value="Dihydropteroate synthase-like"/>
    <property type="match status" value="1"/>
</dbReference>
<sequence>MGILNVTDDSFSDGGKYPDTPTAVAHAVTMVGEGADIIDIGGESTRPGATRVEVEQEMARVVPVIHELNSRGIVTSVDTMRASTAAAGIDAGASIINDVSGGLADNRMLAVAADTGAKLCLMHWNAKQFQGAEGYRDHGQNIVAHVKEWLLRRVDAALSAGVEHGKIILDPGIGFAKSPQDNWALLHATGEFVELGLPVLIGVSRKRFLTALRPNPDGTPGIPESADDATAAVSALSAAAGAWGVRVHSVAPSRAAVDVAYSWAMGTGPDVPESWRARRRGNATVTGHTGGDSPTDTAS</sequence>
<keyword evidence="6 12" id="KW-0808">Transferase</keyword>
<dbReference type="PROSITE" id="PS00793">
    <property type="entry name" value="DHPS_2"/>
    <property type="match status" value="1"/>
</dbReference>
<dbReference type="KEGG" id="cans:GP473_01380"/>
<dbReference type="InterPro" id="IPR000489">
    <property type="entry name" value="Pterin-binding_dom"/>
</dbReference>
<dbReference type="InterPro" id="IPR011005">
    <property type="entry name" value="Dihydropteroate_synth-like_sf"/>
</dbReference>
<accession>A0A7G7YQT4</accession>
<evidence type="ECO:0000256" key="8">
    <source>
        <dbReference type="ARBA" id="ARBA00022842"/>
    </source>
</evidence>
<dbReference type="Pfam" id="PF00809">
    <property type="entry name" value="Pterin_bind"/>
    <property type="match status" value="1"/>
</dbReference>
<evidence type="ECO:0000256" key="6">
    <source>
        <dbReference type="ARBA" id="ARBA00022679"/>
    </source>
</evidence>
<dbReference type="PROSITE" id="PS50972">
    <property type="entry name" value="PTERIN_BINDING"/>
    <property type="match status" value="1"/>
</dbReference>